<feature type="domain" description="AAA+ ATPase" evidence="12">
    <location>
        <begin position="459"/>
        <end position="644"/>
    </location>
</feature>
<evidence type="ECO:0000313" key="13">
    <source>
        <dbReference type="EMBL" id="KAK2152328.1"/>
    </source>
</evidence>
<evidence type="ECO:0000256" key="2">
    <source>
        <dbReference type="ARBA" id="ARBA00005601"/>
    </source>
</evidence>
<dbReference type="SUPFAM" id="SSF57667">
    <property type="entry name" value="beta-beta-alpha zinc fingers"/>
    <property type="match status" value="1"/>
</dbReference>
<dbReference type="InterPro" id="IPR041679">
    <property type="entry name" value="DNA2/NAM7-like_C"/>
</dbReference>
<dbReference type="InterPro" id="IPR027417">
    <property type="entry name" value="P-loop_NTPase"/>
</dbReference>
<evidence type="ECO:0000256" key="10">
    <source>
        <dbReference type="ARBA" id="ARBA00023158"/>
    </source>
</evidence>
<evidence type="ECO:0000256" key="7">
    <source>
        <dbReference type="ARBA" id="ARBA00022806"/>
    </source>
</evidence>
<dbReference type="Gene3D" id="3.40.50.300">
    <property type="entry name" value="P-loop containing nucleotide triphosphate hydrolases"/>
    <property type="match status" value="2"/>
</dbReference>
<name>A0AAD9JFQ8_9ANNE</name>
<dbReference type="InterPro" id="IPR049077">
    <property type="entry name" value="MOV-10_Ig-like"/>
</dbReference>
<evidence type="ECO:0000256" key="8">
    <source>
        <dbReference type="ARBA" id="ARBA00022840"/>
    </source>
</evidence>
<proteinExistence type="inferred from homology"/>
<dbReference type="EC" id="3.6.4.13" evidence="3"/>
<evidence type="ECO:0000313" key="14">
    <source>
        <dbReference type="Proteomes" id="UP001208570"/>
    </source>
</evidence>
<dbReference type="InterPro" id="IPR049079">
    <property type="entry name" value="Mov-10_helical"/>
</dbReference>
<evidence type="ECO:0000256" key="6">
    <source>
        <dbReference type="ARBA" id="ARBA00022801"/>
    </source>
</evidence>
<keyword evidence="5" id="KW-0547">Nucleotide-binding</keyword>
<keyword evidence="4" id="KW-0963">Cytoplasm</keyword>
<comment type="subcellular location">
    <subcellularLocation>
        <location evidence="1">Cytoplasm</location>
        <location evidence="1">Cytoplasmic ribonucleoprotein granule</location>
    </subcellularLocation>
</comment>
<dbReference type="GO" id="GO:0016787">
    <property type="term" value="F:hydrolase activity"/>
    <property type="evidence" value="ECO:0007669"/>
    <property type="project" value="UniProtKB-KW"/>
</dbReference>
<dbReference type="GO" id="GO:0005524">
    <property type="term" value="F:ATP binding"/>
    <property type="evidence" value="ECO:0007669"/>
    <property type="project" value="UniProtKB-KW"/>
</dbReference>
<sequence length="924" mass="106339">MAVNNLSIPHLENMVANLSDGENLMSEGALPVGVSMEGGWYRCLLCCVKAPSKDQLRIHLDGKRHRYNVLRTALKRNRDALLADKENITIKCDYDDENRPGNIRFDGNQNQDIVLKIHNNRESGSVTLKRFEKLVTFNAFRIDQAYRRISHIINSGTTFEVKVHFRTNGYGRFVTPVVLFFKSENNTQFCIVRCLHAVRMNKIIQDLQPTMPFHRLQKVHHQRGRTFRVDGYPLRKIENNQLEREIVLDPYCVPDYLRSKNILSDGATRDLLEKNLTMETYKEKFSLLLYIEQLQMEVDIRQYDMEGVTMEICQQNKRLLRLKVPGLIEKRPSVLKGDYLYATIIGEVANIEYKGWVHDVRLDEVWLGFGDQLMQKFLRNTKFNVRFTINHLPAKLQHRAVKLAEEHSLSPLLFPQNANNSEQPALWDINDTLRLYDRTLSDNVEQSQAIRHILAGTSRPAPYIVFGPPGTGKTVTIVEAMKQIYSLLPKSHILACAPSNSAANLLAERLLSHVEQRHIMRLNALSQPIDAIPEKIKKCCNYKNGEVFFPPKEKLQKYRVIVCTLITAGRLVSANFSPGHFTHIFIDEAGQAVEPEGVVPLAGIIDSDAHVRNAGQVVLVGDPEQLGPVLRSRVAIDFGLDLSLLERLMKKCDIYKRNCDATSLDKAYDKRLITKLVRNYRSHPDILEQPNELFYNKELIPCADKLIRESLCQWDKLKKKNFPVIFHGILGEEMREETSPSFFNPEEVERIHYYVNCLLDMKMKLVKPKDIGIIAPYRKQVQKIKHILKNQPEIRIGSVEEFQGREKLVIIVSTTRSNPDYLGFDVKCDMGFIKNPKRFNVAITRAKALLIVIGNPHILCRNHFWNSFVRYCQKKGAYTGCDFETEEEPLTDVINTLEDLNIQKDEPVISHITQEVDPPWRTEH</sequence>
<dbReference type="CDD" id="cd18038">
    <property type="entry name" value="DEXXQc_Helz-like"/>
    <property type="match status" value="1"/>
</dbReference>
<dbReference type="InterPro" id="IPR049080">
    <property type="entry name" value="MOV-10-like_beta-barrel"/>
</dbReference>
<dbReference type="InterPro" id="IPR013087">
    <property type="entry name" value="Znf_C2H2_type"/>
</dbReference>
<reference evidence="13" key="1">
    <citation type="journal article" date="2023" name="Mol. Biol. Evol.">
        <title>Third-Generation Sequencing Reveals the Adaptive Role of the Epigenome in Three Deep-Sea Polychaetes.</title>
        <authorList>
            <person name="Perez M."/>
            <person name="Aroh O."/>
            <person name="Sun Y."/>
            <person name="Lan Y."/>
            <person name="Juniper S.K."/>
            <person name="Young C.R."/>
            <person name="Angers B."/>
            <person name="Qian P.Y."/>
        </authorList>
    </citation>
    <scope>NUCLEOTIDE SEQUENCE</scope>
    <source>
        <strain evidence="13">P08H-3</strain>
    </source>
</reference>
<comment type="caution">
    <text evidence="13">The sequence shown here is derived from an EMBL/GenBank/DDBJ whole genome shotgun (WGS) entry which is preliminary data.</text>
</comment>
<accession>A0AAD9JFQ8</accession>
<dbReference type="Pfam" id="PF21633">
    <property type="entry name" value="MOV-10_Ig-like"/>
    <property type="match status" value="1"/>
</dbReference>
<evidence type="ECO:0000256" key="5">
    <source>
        <dbReference type="ARBA" id="ARBA00022741"/>
    </source>
</evidence>
<evidence type="ECO:0000256" key="11">
    <source>
        <dbReference type="ARBA" id="ARBA00047984"/>
    </source>
</evidence>
<dbReference type="PANTHER" id="PTHR45418">
    <property type="entry name" value="CANCER/TESTIS ANTIGEN 55"/>
    <property type="match status" value="1"/>
</dbReference>
<evidence type="ECO:0000259" key="12">
    <source>
        <dbReference type="SMART" id="SM00382"/>
    </source>
</evidence>
<organism evidence="13 14">
    <name type="scientific">Paralvinella palmiformis</name>
    <dbReference type="NCBI Taxonomy" id="53620"/>
    <lineage>
        <taxon>Eukaryota</taxon>
        <taxon>Metazoa</taxon>
        <taxon>Spiralia</taxon>
        <taxon>Lophotrochozoa</taxon>
        <taxon>Annelida</taxon>
        <taxon>Polychaeta</taxon>
        <taxon>Sedentaria</taxon>
        <taxon>Canalipalpata</taxon>
        <taxon>Terebellida</taxon>
        <taxon>Terebelliformia</taxon>
        <taxon>Alvinellidae</taxon>
        <taxon>Paralvinella</taxon>
    </lineage>
</organism>
<dbReference type="SUPFAM" id="SSF52540">
    <property type="entry name" value="P-loop containing nucleoside triphosphate hydrolases"/>
    <property type="match status" value="1"/>
</dbReference>
<dbReference type="Pfam" id="PF21634">
    <property type="entry name" value="MOV-10_beta-barrel"/>
    <property type="match status" value="1"/>
</dbReference>
<dbReference type="GO" id="GO:0031047">
    <property type="term" value="P:regulatory ncRNA-mediated gene silencing"/>
    <property type="evidence" value="ECO:0007669"/>
    <property type="project" value="UniProtKB-KW"/>
</dbReference>
<evidence type="ECO:0000256" key="1">
    <source>
        <dbReference type="ARBA" id="ARBA00004331"/>
    </source>
</evidence>
<comment type="catalytic activity">
    <reaction evidence="11">
        <text>ATP + H2O = ADP + phosphate + H(+)</text>
        <dbReference type="Rhea" id="RHEA:13065"/>
        <dbReference type="ChEBI" id="CHEBI:15377"/>
        <dbReference type="ChEBI" id="CHEBI:15378"/>
        <dbReference type="ChEBI" id="CHEBI:30616"/>
        <dbReference type="ChEBI" id="CHEBI:43474"/>
        <dbReference type="ChEBI" id="CHEBI:456216"/>
        <dbReference type="EC" id="3.6.4.13"/>
    </reaction>
</comment>
<dbReference type="Pfam" id="PF13086">
    <property type="entry name" value="AAA_11"/>
    <property type="match status" value="2"/>
</dbReference>
<dbReference type="CDD" id="cd18808">
    <property type="entry name" value="SF1_C_Upf1"/>
    <property type="match status" value="1"/>
</dbReference>
<dbReference type="InterPro" id="IPR003593">
    <property type="entry name" value="AAA+_ATPase"/>
</dbReference>
<dbReference type="SMART" id="SM00382">
    <property type="entry name" value="AAA"/>
    <property type="match status" value="1"/>
</dbReference>
<dbReference type="PANTHER" id="PTHR45418:SF1">
    <property type="entry name" value="CANCER_TESTIS ANTIGEN 55"/>
    <property type="match status" value="1"/>
</dbReference>
<dbReference type="GO" id="GO:0036464">
    <property type="term" value="C:cytoplasmic ribonucleoprotein granule"/>
    <property type="evidence" value="ECO:0007669"/>
    <property type="project" value="UniProtKB-SubCell"/>
</dbReference>
<dbReference type="Gene3D" id="3.30.160.60">
    <property type="entry name" value="Classic Zinc Finger"/>
    <property type="match status" value="1"/>
</dbReference>
<evidence type="ECO:0000256" key="4">
    <source>
        <dbReference type="ARBA" id="ARBA00022490"/>
    </source>
</evidence>
<dbReference type="Pfam" id="PF21635">
    <property type="entry name" value="Mov-10_helical"/>
    <property type="match status" value="1"/>
</dbReference>
<comment type="similarity">
    <text evidence="2">Belongs to the DNA2/NAM7 helicase family. SDE3 subfamily.</text>
</comment>
<dbReference type="Pfam" id="PF12874">
    <property type="entry name" value="zf-met"/>
    <property type="match status" value="1"/>
</dbReference>
<keyword evidence="6" id="KW-0378">Hydrolase</keyword>
<keyword evidence="7" id="KW-0347">Helicase</keyword>
<dbReference type="GO" id="GO:0003723">
    <property type="term" value="F:RNA binding"/>
    <property type="evidence" value="ECO:0007669"/>
    <property type="project" value="UniProtKB-KW"/>
</dbReference>
<dbReference type="AlphaFoldDB" id="A0AAD9JFQ8"/>
<dbReference type="InterPro" id="IPR026122">
    <property type="entry name" value="MOV-10/SDE3_DEXXQ/H-box"/>
</dbReference>
<keyword evidence="9" id="KW-0694">RNA-binding</keyword>
<dbReference type="Pfam" id="PF13087">
    <property type="entry name" value="AAA_12"/>
    <property type="match status" value="1"/>
</dbReference>
<dbReference type="InterPro" id="IPR036236">
    <property type="entry name" value="Znf_C2H2_sf"/>
</dbReference>
<protein>
    <recommendedName>
        <fullName evidence="3">RNA helicase</fullName>
        <ecNumber evidence="3">3.6.4.13</ecNumber>
    </recommendedName>
</protein>
<dbReference type="GO" id="GO:0032574">
    <property type="term" value="F:5'-3' RNA helicase activity"/>
    <property type="evidence" value="ECO:0007669"/>
    <property type="project" value="InterPro"/>
</dbReference>
<gene>
    <name evidence="13" type="ORF">LSH36_333g03029</name>
</gene>
<evidence type="ECO:0000256" key="9">
    <source>
        <dbReference type="ARBA" id="ARBA00022884"/>
    </source>
</evidence>
<keyword evidence="8" id="KW-0067">ATP-binding</keyword>
<evidence type="ECO:0000256" key="3">
    <source>
        <dbReference type="ARBA" id="ARBA00012552"/>
    </source>
</evidence>
<keyword evidence="14" id="KW-1185">Reference proteome</keyword>
<dbReference type="FunFam" id="3.40.50.300:FF:000608">
    <property type="entry name" value="Mov10 RISC complex RNA helicase"/>
    <property type="match status" value="1"/>
</dbReference>
<dbReference type="InterPro" id="IPR041677">
    <property type="entry name" value="DNA2/NAM7_AAA_11"/>
</dbReference>
<keyword evidence="10" id="KW-0943">RNA-mediated gene silencing</keyword>
<dbReference type="EMBL" id="JAODUP010000332">
    <property type="protein sequence ID" value="KAK2152328.1"/>
    <property type="molecule type" value="Genomic_DNA"/>
</dbReference>
<dbReference type="Proteomes" id="UP001208570">
    <property type="component" value="Unassembled WGS sequence"/>
</dbReference>
<dbReference type="InterPro" id="IPR047187">
    <property type="entry name" value="SF1_C_Upf1"/>
</dbReference>